<evidence type="ECO:0000256" key="1">
    <source>
        <dbReference type="ARBA" id="ARBA00022801"/>
    </source>
</evidence>
<dbReference type="Gene3D" id="3.40.710.10">
    <property type="entry name" value="DD-peptidase/beta-lactamase superfamily"/>
    <property type="match status" value="1"/>
</dbReference>
<feature type="domain" description="Beta-lactamase-related" evidence="2">
    <location>
        <begin position="11"/>
        <end position="326"/>
    </location>
</feature>
<name>A0A410Q9F5_9FIRM</name>
<dbReference type="OrthoDB" id="9797709at2"/>
<dbReference type="KEGG" id="spoa:EQM13_02910"/>
<dbReference type="InterPro" id="IPR012338">
    <property type="entry name" value="Beta-lactam/transpept-like"/>
</dbReference>
<keyword evidence="4" id="KW-1185">Reference proteome</keyword>
<gene>
    <name evidence="3" type="ORF">EQM13_02910</name>
</gene>
<dbReference type="GO" id="GO:0016787">
    <property type="term" value="F:hydrolase activity"/>
    <property type="evidence" value="ECO:0007669"/>
    <property type="project" value="UniProtKB-KW"/>
</dbReference>
<dbReference type="SUPFAM" id="SSF56601">
    <property type="entry name" value="beta-lactamase/transpeptidase-like"/>
    <property type="match status" value="1"/>
</dbReference>
<proteinExistence type="predicted"/>
<evidence type="ECO:0000259" key="2">
    <source>
        <dbReference type="Pfam" id="PF00144"/>
    </source>
</evidence>
<dbReference type="Pfam" id="PF00144">
    <property type="entry name" value="Beta-lactamase"/>
    <property type="match status" value="1"/>
</dbReference>
<evidence type="ECO:0000313" key="3">
    <source>
        <dbReference type="EMBL" id="QAT60599.1"/>
    </source>
</evidence>
<evidence type="ECO:0000313" key="4">
    <source>
        <dbReference type="Proteomes" id="UP000287969"/>
    </source>
</evidence>
<dbReference type="InterPro" id="IPR050789">
    <property type="entry name" value="Diverse_Enzym_Activities"/>
</dbReference>
<dbReference type="Proteomes" id="UP000287969">
    <property type="component" value="Chromosome"/>
</dbReference>
<organism evidence="3 4">
    <name type="scientific">Acidilutibacter cellobiosedens</name>
    <dbReference type="NCBI Taxonomy" id="2507161"/>
    <lineage>
        <taxon>Bacteria</taxon>
        <taxon>Bacillati</taxon>
        <taxon>Bacillota</taxon>
        <taxon>Tissierellia</taxon>
        <taxon>Tissierellales</taxon>
        <taxon>Acidilutibacteraceae</taxon>
        <taxon>Acidilutibacter</taxon>
    </lineage>
</organism>
<dbReference type="AlphaFoldDB" id="A0A410Q9F5"/>
<protein>
    <submittedName>
        <fullName evidence="3">Class A beta-lactamase-related serine hydrolase</fullName>
    </submittedName>
</protein>
<reference evidence="4" key="1">
    <citation type="submission" date="2019-01" db="EMBL/GenBank/DDBJ databases">
        <title>Draft genomes of a novel of Sporanaerobacter strains.</title>
        <authorList>
            <person name="Ma S."/>
        </authorList>
    </citation>
    <scope>NUCLEOTIDE SEQUENCE [LARGE SCALE GENOMIC DNA]</scope>
    <source>
        <strain evidence="4">NJN-17</strain>
    </source>
</reference>
<dbReference type="RefSeq" id="WP_128751909.1">
    <property type="nucleotide sequence ID" value="NZ_CP035282.1"/>
</dbReference>
<dbReference type="InterPro" id="IPR001466">
    <property type="entry name" value="Beta-lactam-related"/>
</dbReference>
<dbReference type="PANTHER" id="PTHR43283">
    <property type="entry name" value="BETA-LACTAMASE-RELATED"/>
    <property type="match status" value="1"/>
</dbReference>
<sequence length="347" mass="38883">MILQHRIDLLDDYLKDCIDKRVFPGVSYAVVTKDESHINSLGFSQIMPDKLPLEPNPIYDIASLTKVVGTVSGILFLMEDGKVSLSTKIKDIIPEFKHDDITILNLLTHTSGLPSLKKYYEECKDKYELIHQVCNADLVYATGSKVEYSDLGFMVLGFVIEKTTGSLEKFIKERLFVPLGMKDTGFNPGEEKIKRCAATEKKEGRGIVKGKVHDGNAYFMGGISGHAGLFSTAEDLSHFVKTIIRNGFYEEKNVLNYKSIRLMTHSFTENLNESRGMGWQINRGFSYCDLASENAIYHTGFTGTSILIDKDFGFVLLTNRVHPDRNNMKLIGLRKMINNLASAAVSV</sequence>
<dbReference type="EMBL" id="CP035282">
    <property type="protein sequence ID" value="QAT60599.1"/>
    <property type="molecule type" value="Genomic_DNA"/>
</dbReference>
<accession>A0A410Q9F5</accession>
<keyword evidence="1 3" id="KW-0378">Hydrolase</keyword>
<dbReference type="PANTHER" id="PTHR43283:SF11">
    <property type="entry name" value="BETA-LACTAMASE-RELATED DOMAIN-CONTAINING PROTEIN"/>
    <property type="match status" value="1"/>
</dbReference>